<comment type="caution">
    <text evidence="2">The sequence shown here is derived from an EMBL/GenBank/DDBJ whole genome shotgun (WGS) entry which is preliminary data.</text>
</comment>
<protein>
    <submittedName>
        <fullName evidence="2">Pimeloyl-ACP methyl ester carboxylesterase</fullName>
    </submittedName>
</protein>
<dbReference type="AlphaFoldDB" id="A0A3M0CUM5"/>
<name>A0A3M0CUM5_9PROT</name>
<dbReference type="Gene3D" id="3.40.50.1820">
    <property type="entry name" value="alpha/beta hydrolase"/>
    <property type="match status" value="1"/>
</dbReference>
<dbReference type="InterPro" id="IPR029058">
    <property type="entry name" value="AB_hydrolase_fold"/>
</dbReference>
<evidence type="ECO:0000259" key="1">
    <source>
        <dbReference type="Pfam" id="PF00561"/>
    </source>
</evidence>
<evidence type="ECO:0000313" key="2">
    <source>
        <dbReference type="EMBL" id="RMB12210.1"/>
    </source>
</evidence>
<organism evidence="2 3">
    <name type="scientific">Eilatimonas milleporae</name>
    <dbReference type="NCBI Taxonomy" id="911205"/>
    <lineage>
        <taxon>Bacteria</taxon>
        <taxon>Pseudomonadati</taxon>
        <taxon>Pseudomonadota</taxon>
        <taxon>Alphaproteobacteria</taxon>
        <taxon>Kordiimonadales</taxon>
        <taxon>Kordiimonadaceae</taxon>
        <taxon>Eilatimonas</taxon>
    </lineage>
</organism>
<dbReference type="InParanoid" id="A0A3M0CUM5"/>
<gene>
    <name evidence="2" type="ORF">BXY39_0702</name>
</gene>
<dbReference type="RefSeq" id="WP_121937398.1">
    <property type="nucleotide sequence ID" value="NZ_REFR01000009.1"/>
</dbReference>
<proteinExistence type="predicted"/>
<reference evidence="2 3" key="1">
    <citation type="submission" date="2018-10" db="EMBL/GenBank/DDBJ databases">
        <title>Genomic Encyclopedia of Archaeal and Bacterial Type Strains, Phase II (KMG-II): from individual species to whole genera.</title>
        <authorList>
            <person name="Goeker M."/>
        </authorList>
    </citation>
    <scope>NUCLEOTIDE SEQUENCE [LARGE SCALE GENOMIC DNA]</scope>
    <source>
        <strain evidence="2 3">DSM 25217</strain>
    </source>
</reference>
<dbReference type="Proteomes" id="UP000271227">
    <property type="component" value="Unassembled WGS sequence"/>
</dbReference>
<dbReference type="PANTHER" id="PTHR43433">
    <property type="entry name" value="HYDROLASE, ALPHA/BETA FOLD FAMILY PROTEIN"/>
    <property type="match status" value="1"/>
</dbReference>
<dbReference type="EMBL" id="REFR01000009">
    <property type="protein sequence ID" value="RMB12210.1"/>
    <property type="molecule type" value="Genomic_DNA"/>
</dbReference>
<dbReference type="InterPro" id="IPR050471">
    <property type="entry name" value="AB_hydrolase"/>
</dbReference>
<dbReference type="Pfam" id="PF00561">
    <property type="entry name" value="Abhydrolase_1"/>
    <property type="match status" value="1"/>
</dbReference>
<dbReference type="PANTHER" id="PTHR43433:SF5">
    <property type="entry name" value="AB HYDROLASE-1 DOMAIN-CONTAINING PROTEIN"/>
    <property type="match status" value="1"/>
</dbReference>
<accession>A0A3M0CUM5</accession>
<dbReference type="InterPro" id="IPR000073">
    <property type="entry name" value="AB_hydrolase_1"/>
</dbReference>
<feature type="domain" description="AB hydrolase-1" evidence="1">
    <location>
        <begin position="35"/>
        <end position="177"/>
    </location>
</feature>
<dbReference type="SUPFAM" id="SSF53474">
    <property type="entry name" value="alpha/beta-Hydrolases"/>
    <property type="match status" value="1"/>
</dbReference>
<sequence>MTDIRKTYVDGPDGQIHVRVADGSASAASEGGARPPLVCFHMSPYSGDYYRPFQQAVARDRLVLCPDTPGYGGSDAPKTPQGMAGYAAAMIAVLDAFALGRVDLLGFHTGTFIAVELAVTVPARVRRLVLPGIPYVDAARRADVKAAYAAPRPYFDDGSYLAGRWKKGLAARGRQSDARFLAQFAESLRAGAEGINRGFQAVFDYDADDRLPRVTQPVLVPVPDEQLADNSRKAAALIPGASLAEWPDLSGDLFEADAAAVAARVRDFLDA</sequence>
<evidence type="ECO:0000313" key="3">
    <source>
        <dbReference type="Proteomes" id="UP000271227"/>
    </source>
</evidence>
<dbReference type="OrthoDB" id="7618865at2"/>
<keyword evidence="3" id="KW-1185">Reference proteome</keyword>